<dbReference type="AlphaFoldDB" id="A0A7J4IX47"/>
<comment type="caution">
    <text evidence="4">The sequence shown here is derived from an EMBL/GenBank/DDBJ whole genome shotgun (WGS) entry which is preliminary data.</text>
</comment>
<accession>A0A7J4IX47</accession>
<feature type="domain" description="HPt" evidence="3">
    <location>
        <begin position="1"/>
        <end position="103"/>
    </location>
</feature>
<dbReference type="InterPro" id="IPR036097">
    <property type="entry name" value="HisK_dim/P_sf"/>
</dbReference>
<organism evidence="4 5">
    <name type="scientific">Candidatus Iainarchaeum sp</name>
    <dbReference type="NCBI Taxonomy" id="3101447"/>
    <lineage>
        <taxon>Archaea</taxon>
        <taxon>Candidatus Iainarchaeota</taxon>
        <taxon>Candidatus Iainarchaeia</taxon>
        <taxon>Candidatus Iainarchaeales</taxon>
        <taxon>Candidatus Iainarchaeaceae</taxon>
        <taxon>Candidatus Iainarchaeum</taxon>
    </lineage>
</organism>
<proteinExistence type="predicted"/>
<dbReference type="PROSITE" id="PS50894">
    <property type="entry name" value="HPT"/>
    <property type="match status" value="1"/>
</dbReference>
<gene>
    <name evidence="4" type="ORF">HA254_02055</name>
</gene>
<evidence type="ECO:0000256" key="2">
    <source>
        <dbReference type="SAM" id="MobiDB-lite"/>
    </source>
</evidence>
<dbReference type="Pfam" id="PF02895">
    <property type="entry name" value="H-kinase_dim"/>
    <property type="match status" value="1"/>
</dbReference>
<evidence type="ECO:0000313" key="5">
    <source>
        <dbReference type="Proteomes" id="UP000565078"/>
    </source>
</evidence>
<dbReference type="SUPFAM" id="SSF47384">
    <property type="entry name" value="Homodimeric domain of signal transducing histidine kinase"/>
    <property type="match status" value="1"/>
</dbReference>
<dbReference type="GO" id="GO:0005737">
    <property type="term" value="C:cytoplasm"/>
    <property type="evidence" value="ECO:0007669"/>
    <property type="project" value="InterPro"/>
</dbReference>
<dbReference type="InterPro" id="IPR008207">
    <property type="entry name" value="Sig_transdc_His_kin_Hpt_dom"/>
</dbReference>
<name>A0A7J4IX47_9ARCH</name>
<dbReference type="InterPro" id="IPR051315">
    <property type="entry name" value="Bact_Chemotaxis_CheA"/>
</dbReference>
<reference evidence="5" key="1">
    <citation type="journal article" date="2020" name="bioRxiv">
        <title>A rank-normalized archaeal taxonomy based on genome phylogeny resolves widespread incomplete and uneven classifications.</title>
        <authorList>
            <person name="Rinke C."/>
            <person name="Chuvochina M."/>
            <person name="Mussig A.J."/>
            <person name="Chaumeil P.-A."/>
            <person name="Waite D.W."/>
            <person name="Whitman W.B."/>
            <person name="Parks D.H."/>
            <person name="Hugenholtz P."/>
        </authorList>
    </citation>
    <scope>NUCLEOTIDE SEQUENCE [LARGE SCALE GENOMIC DNA]</scope>
</reference>
<dbReference type="PANTHER" id="PTHR43395:SF10">
    <property type="entry name" value="CHEMOTAXIS PROTEIN CHEA"/>
    <property type="match status" value="1"/>
</dbReference>
<dbReference type="SUPFAM" id="SSF47226">
    <property type="entry name" value="Histidine-containing phosphotransfer domain, HPT domain"/>
    <property type="match status" value="1"/>
</dbReference>
<dbReference type="CDD" id="cd00088">
    <property type="entry name" value="HPT"/>
    <property type="match status" value="1"/>
</dbReference>
<dbReference type="InterPro" id="IPR036641">
    <property type="entry name" value="HPT_dom_sf"/>
</dbReference>
<dbReference type="Gene3D" id="1.10.287.560">
    <property type="entry name" value="Histidine kinase CheA-like, homodimeric domain"/>
    <property type="match status" value="1"/>
</dbReference>
<evidence type="ECO:0000259" key="3">
    <source>
        <dbReference type="PROSITE" id="PS50894"/>
    </source>
</evidence>
<dbReference type="InterPro" id="IPR004105">
    <property type="entry name" value="CheA-like_dim"/>
</dbReference>
<keyword evidence="1" id="KW-0597">Phosphoprotein</keyword>
<feature type="modified residue" description="Phosphohistidine" evidence="1">
    <location>
        <position position="46"/>
    </location>
</feature>
<dbReference type="InterPro" id="IPR037006">
    <property type="entry name" value="CheA-like_homodim_sf"/>
</dbReference>
<protein>
    <recommendedName>
        <fullName evidence="3">HPt domain-containing protein</fullName>
    </recommendedName>
</protein>
<feature type="non-terminal residue" evidence="4">
    <location>
        <position position="210"/>
    </location>
</feature>
<dbReference type="PANTHER" id="PTHR43395">
    <property type="entry name" value="SENSOR HISTIDINE KINASE CHEA"/>
    <property type="match status" value="1"/>
</dbReference>
<dbReference type="Pfam" id="PF01627">
    <property type="entry name" value="Hpt"/>
    <property type="match status" value="1"/>
</dbReference>
<dbReference type="GO" id="GO:0000155">
    <property type="term" value="F:phosphorelay sensor kinase activity"/>
    <property type="evidence" value="ECO:0007669"/>
    <property type="project" value="InterPro"/>
</dbReference>
<dbReference type="EMBL" id="DUGC01000036">
    <property type="protein sequence ID" value="HIH09430.1"/>
    <property type="molecule type" value="Genomic_DNA"/>
</dbReference>
<feature type="region of interest" description="Disordered" evidence="2">
    <location>
        <begin position="130"/>
        <end position="154"/>
    </location>
</feature>
<evidence type="ECO:0000313" key="4">
    <source>
        <dbReference type="EMBL" id="HIH09430.1"/>
    </source>
</evidence>
<dbReference type="Gene3D" id="1.20.120.160">
    <property type="entry name" value="HPT domain"/>
    <property type="match status" value="1"/>
</dbReference>
<dbReference type="Proteomes" id="UP000565078">
    <property type="component" value="Unassembled WGS sequence"/>
</dbReference>
<dbReference type="GO" id="GO:0006935">
    <property type="term" value="P:chemotaxis"/>
    <property type="evidence" value="ECO:0007669"/>
    <property type="project" value="InterPro"/>
</dbReference>
<dbReference type="SMART" id="SM00073">
    <property type="entry name" value="HPT"/>
    <property type="match status" value="1"/>
</dbReference>
<evidence type="ECO:0000256" key="1">
    <source>
        <dbReference type="PROSITE-ProRule" id="PRU00110"/>
    </source>
</evidence>
<dbReference type="SMART" id="SM01231">
    <property type="entry name" value="H-kinase_dim"/>
    <property type="match status" value="1"/>
</dbReference>
<sequence length="210" mass="23432">MGMEEYMEDYRAEALEHIGELNESLLLIEKDARDKEAVDRAFRQMHTLKGMSATMGFTRLATFCHEIEDCLDIIRKNPASASGQLIDALFESLDAIEKIVKEVKAGQQEEFDVSQISGRIGALKSLQKDAGGVKMPEPKTQEPAGGGISQETQSVRVPMERLDSMLNISGELVIIKNRLIQLLKVYRGRDLRDAVNDADRFINALHGEVL</sequence>